<evidence type="ECO:0000313" key="1">
    <source>
        <dbReference type="EnsemblMetazoa" id="AALFPA23_000090.P39114"/>
    </source>
</evidence>
<proteinExistence type="predicted"/>
<dbReference type="EnsemblMetazoa" id="AALFPA23_000090.R39114">
    <property type="protein sequence ID" value="AALFPA23_000090.P39114"/>
    <property type="gene ID" value="AALFPA23_000090"/>
</dbReference>
<reference evidence="1" key="2">
    <citation type="submission" date="2025-05" db="UniProtKB">
        <authorList>
            <consortium name="EnsemblMetazoa"/>
        </authorList>
    </citation>
    <scope>IDENTIFICATION</scope>
    <source>
        <strain evidence="1">Foshan</strain>
    </source>
</reference>
<dbReference type="RefSeq" id="XP_062700231.1">
    <property type="nucleotide sequence ID" value="XM_062844247.1"/>
</dbReference>
<name>A0ABM1XIV3_AEDAL</name>
<evidence type="ECO:0000313" key="2">
    <source>
        <dbReference type="Proteomes" id="UP000069940"/>
    </source>
</evidence>
<dbReference type="GeneID" id="115256636"/>
<protein>
    <recommendedName>
        <fullName evidence="3">SAM domain-containing protein</fullName>
    </recommendedName>
</protein>
<organism evidence="1 2">
    <name type="scientific">Aedes albopictus</name>
    <name type="common">Asian tiger mosquito</name>
    <name type="synonym">Stegomyia albopicta</name>
    <dbReference type="NCBI Taxonomy" id="7160"/>
    <lineage>
        <taxon>Eukaryota</taxon>
        <taxon>Metazoa</taxon>
        <taxon>Ecdysozoa</taxon>
        <taxon>Arthropoda</taxon>
        <taxon>Hexapoda</taxon>
        <taxon>Insecta</taxon>
        <taxon>Pterygota</taxon>
        <taxon>Neoptera</taxon>
        <taxon>Endopterygota</taxon>
        <taxon>Diptera</taxon>
        <taxon>Nematocera</taxon>
        <taxon>Culicoidea</taxon>
        <taxon>Culicidae</taxon>
        <taxon>Culicinae</taxon>
        <taxon>Aedini</taxon>
        <taxon>Aedes</taxon>
        <taxon>Stegomyia</taxon>
    </lineage>
</organism>
<dbReference type="Proteomes" id="UP000069940">
    <property type="component" value="Unassembled WGS sequence"/>
</dbReference>
<accession>A0ABM1XIV3</accession>
<reference evidence="2" key="1">
    <citation type="journal article" date="2015" name="Proc. Natl. Acad. Sci. U.S.A.">
        <title>Genome sequence of the Asian Tiger mosquito, Aedes albopictus, reveals insights into its biology, genetics, and evolution.</title>
        <authorList>
            <person name="Chen X.G."/>
            <person name="Jiang X."/>
            <person name="Gu J."/>
            <person name="Xu M."/>
            <person name="Wu Y."/>
            <person name="Deng Y."/>
            <person name="Zhang C."/>
            <person name="Bonizzoni M."/>
            <person name="Dermauw W."/>
            <person name="Vontas J."/>
            <person name="Armbruster P."/>
            <person name="Huang X."/>
            <person name="Yang Y."/>
            <person name="Zhang H."/>
            <person name="He W."/>
            <person name="Peng H."/>
            <person name="Liu Y."/>
            <person name="Wu K."/>
            <person name="Chen J."/>
            <person name="Lirakis M."/>
            <person name="Topalis P."/>
            <person name="Van Leeuwen T."/>
            <person name="Hall A.B."/>
            <person name="Jiang X."/>
            <person name="Thorpe C."/>
            <person name="Mueller R.L."/>
            <person name="Sun C."/>
            <person name="Waterhouse R.M."/>
            <person name="Yan G."/>
            <person name="Tu Z.J."/>
            <person name="Fang X."/>
            <person name="James A.A."/>
        </authorList>
    </citation>
    <scope>NUCLEOTIDE SEQUENCE [LARGE SCALE GENOMIC DNA]</scope>
    <source>
        <strain evidence="2">Foshan</strain>
    </source>
</reference>
<sequence length="471" mass="53477">MDRLKKKLDSGTYAKLTDNLVNDISLWDLSAEDLTMMDITEVGPRRVILNFIDRNREFAESQDENVANNDQNESLHELRAESVRSVLEKNGKFLKTLTKELDCGSVPNSKKLLQMNRILTDHFFGDMIFHGKRYPSRQEKQQLAVRILEEFPHLKNTRVSENASYFFWIHGGLVTGCHTGLIETRVANMRKDVPSEDRKFRRGKKKHIVVTDDHINIAAHISALSPTPTNAKAIADGMAQVHDLHESMLQKKAESKFHNIIKTLPHFLSYEGEMILQAYNRLNEEPADGPSLNTVLRMGLLCDKTSCSEVEDDVIRGALRLLKVLSNKGVKRSSSLQNATLGELAAEPLIRWITFTETQPGFDELLAVKQSQTVSGEPHMICVAERFKKGNYYFVIDRTVVPCGNSSVRAVEIFFKSFRVFGVKVPVLLLLLRKLDSIIATNVWRTANSSKYKAVTDLTQRFEEFLNNPET</sequence>
<evidence type="ECO:0008006" key="3">
    <source>
        <dbReference type="Google" id="ProtNLM"/>
    </source>
</evidence>
<keyword evidence="2" id="KW-1185">Reference proteome</keyword>